<feature type="transmembrane region" description="Helical" evidence="1">
    <location>
        <begin position="40"/>
        <end position="61"/>
    </location>
</feature>
<dbReference type="EMBL" id="FMYI01000006">
    <property type="protein sequence ID" value="SDC31765.1"/>
    <property type="molecule type" value="Genomic_DNA"/>
</dbReference>
<feature type="transmembrane region" description="Helical" evidence="1">
    <location>
        <begin position="12"/>
        <end position="34"/>
    </location>
</feature>
<name>A0A1G6KML3_9BACI</name>
<proteinExistence type="predicted"/>
<evidence type="ECO:0000313" key="4">
    <source>
        <dbReference type="Proteomes" id="UP000242949"/>
    </source>
</evidence>
<dbReference type="PIRSF" id="PIRSF026631">
    <property type="entry name" value="UCP026631"/>
    <property type="match status" value="1"/>
</dbReference>
<dbReference type="Pfam" id="PF03703">
    <property type="entry name" value="bPH_2"/>
    <property type="match status" value="2"/>
</dbReference>
<feature type="transmembrane region" description="Helical" evidence="1">
    <location>
        <begin position="381"/>
        <end position="398"/>
    </location>
</feature>
<keyword evidence="1" id="KW-0812">Transmembrane</keyword>
<reference evidence="4" key="1">
    <citation type="submission" date="2016-09" db="EMBL/GenBank/DDBJ databases">
        <authorList>
            <person name="Varghese N."/>
            <person name="Submissions S."/>
        </authorList>
    </citation>
    <scope>NUCLEOTIDE SEQUENCE [LARGE SCALE GENOMIC DNA]</scope>
    <source>
        <strain evidence="4">S5</strain>
    </source>
</reference>
<evidence type="ECO:0000313" key="3">
    <source>
        <dbReference type="EMBL" id="SDC31765.1"/>
    </source>
</evidence>
<keyword evidence="1" id="KW-0472">Membrane</keyword>
<sequence>MTFEPKRLHISAILFIALKTIKESIVIIFSLIFIIGRIDFFNYVILGMALMVAGIILFSWLKWLRFKYALDEDGLKIEQGIIIRHHRSISKHRIQSINFSQTIIHRMFGLTEVQIETAGSDMEVDAKLSALTQTEAKQLRKALKSSNAEQAIDETTEDAQYDYDYALKNNLPRFEISYKRLFIFGSTSGGFGLIFAVVLFIMNEAEVFVPDDIYETTTNWLFAQAVTTLIILIVLFLLFTWLIGVLGSVVKYGDFTIIRYSDELYITRGLWEKKQLTIPLKRIQAIGFKQNPLRLPFDLGFVYVEIAGGEVETGQNNRTIVFPLLRRKELTSFFESLVPEYATNFDEIKPISKRLFAFYSGIVTLILVLPIGALLYFVPNLWWIGLIVYGLAILYSYFTYKMMGFYQIDNQLCMQSFLLGSKQIIFMKKRRIQAFEKRQSLLQKRINIASIQASIMNNFIGQHYSVSGLTETQIGNLSDWYSYQDEYKLEDIDQP</sequence>
<dbReference type="STRING" id="1612202.SAMN05421734_106129"/>
<protein>
    <submittedName>
        <fullName evidence="3">Putative membrane protein</fullName>
    </submittedName>
</protein>
<dbReference type="InterPro" id="IPR005182">
    <property type="entry name" value="YdbS-like_PH"/>
</dbReference>
<dbReference type="PANTHER" id="PTHR34473:SF2">
    <property type="entry name" value="UPF0699 TRANSMEMBRANE PROTEIN YDBT"/>
    <property type="match status" value="1"/>
</dbReference>
<feature type="transmembrane region" description="Helical" evidence="1">
    <location>
        <begin position="355"/>
        <end position="375"/>
    </location>
</feature>
<dbReference type="PANTHER" id="PTHR34473">
    <property type="entry name" value="UPF0699 TRANSMEMBRANE PROTEIN YDBS"/>
    <property type="match status" value="1"/>
</dbReference>
<accession>A0A1G6KML3</accession>
<dbReference type="RefSeq" id="WP_090796006.1">
    <property type="nucleotide sequence ID" value="NZ_FMYI01000006.1"/>
</dbReference>
<feature type="domain" description="YdbS-like PH" evidence="2">
    <location>
        <begin position="63"/>
        <end position="142"/>
    </location>
</feature>
<evidence type="ECO:0000259" key="2">
    <source>
        <dbReference type="Pfam" id="PF03703"/>
    </source>
</evidence>
<gene>
    <name evidence="3" type="ORF">SAMN05421734_106129</name>
</gene>
<feature type="transmembrane region" description="Helical" evidence="1">
    <location>
        <begin position="222"/>
        <end position="250"/>
    </location>
</feature>
<dbReference type="InterPro" id="IPR014529">
    <property type="entry name" value="UCP026631"/>
</dbReference>
<feature type="transmembrane region" description="Helical" evidence="1">
    <location>
        <begin position="181"/>
        <end position="202"/>
    </location>
</feature>
<keyword evidence="4" id="KW-1185">Reference proteome</keyword>
<dbReference type="OrthoDB" id="2195155at2"/>
<feature type="domain" description="YdbS-like PH" evidence="2">
    <location>
        <begin position="261"/>
        <end position="332"/>
    </location>
</feature>
<dbReference type="Proteomes" id="UP000242949">
    <property type="component" value="Unassembled WGS sequence"/>
</dbReference>
<dbReference type="AlphaFoldDB" id="A0A1G6KML3"/>
<evidence type="ECO:0000256" key="1">
    <source>
        <dbReference type="SAM" id="Phobius"/>
    </source>
</evidence>
<organism evidence="3 4">
    <name type="scientific">Pelagirhabdus alkalitolerans</name>
    <dbReference type="NCBI Taxonomy" id="1612202"/>
    <lineage>
        <taxon>Bacteria</taxon>
        <taxon>Bacillati</taxon>
        <taxon>Bacillota</taxon>
        <taxon>Bacilli</taxon>
        <taxon>Bacillales</taxon>
        <taxon>Bacillaceae</taxon>
        <taxon>Pelagirhabdus</taxon>
    </lineage>
</organism>
<keyword evidence="1" id="KW-1133">Transmembrane helix</keyword>